<dbReference type="GO" id="GO:0003677">
    <property type="term" value="F:DNA binding"/>
    <property type="evidence" value="ECO:0007669"/>
    <property type="project" value="InterPro"/>
</dbReference>
<dbReference type="PANTHER" id="PTHR10665">
    <property type="entry name" value="RECOMBINING BINDING PROTEIN SUPPRESSOR OF HAIRLESS"/>
    <property type="match status" value="1"/>
</dbReference>
<evidence type="ECO:0000313" key="3">
    <source>
        <dbReference type="Proteomes" id="UP000253551"/>
    </source>
</evidence>
<dbReference type="OrthoDB" id="2450021at2759"/>
<dbReference type="Proteomes" id="UP000253551">
    <property type="component" value="Unassembled WGS sequence"/>
</dbReference>
<sequence length="307" mass="34205">MENWVPTASSSFVPYNNPFLRYDDDGNNTGVGENLNDIQRMLSLEDHDFEQEPHKQQPLLQLHDLQTNYRIQSWNQASNHSGNTTPGFFTPGFLESLQEESHPQWPQQQNPVHNHMQPFGIFAQESTPSSPIPNTSAMMSTTGPVMASSSSSSTTSSPSVMATEDHFRFVVDQRRLTNAKLLQHTLNETKLKSLIHQYVSNQLHDKERKVIILTSKVAQKSYGTEKRFLCPPPTAILVGTNWWTSSTSFNTNENEVLKLPDGSLLFPPKLTVSISGEAVQSGHIEWSTVSGTTVGQTGQHLIKASTS</sequence>
<organism evidence="2 3">
    <name type="scientific">Rhizopus stolonifer</name>
    <name type="common">Rhizopus nigricans</name>
    <dbReference type="NCBI Taxonomy" id="4846"/>
    <lineage>
        <taxon>Eukaryota</taxon>
        <taxon>Fungi</taxon>
        <taxon>Fungi incertae sedis</taxon>
        <taxon>Mucoromycota</taxon>
        <taxon>Mucoromycotina</taxon>
        <taxon>Mucoromycetes</taxon>
        <taxon>Mucorales</taxon>
        <taxon>Mucorineae</taxon>
        <taxon>Rhizopodaceae</taxon>
        <taxon>Rhizopus</taxon>
    </lineage>
</organism>
<dbReference type="AlphaFoldDB" id="A0A367INQ3"/>
<gene>
    <name evidence="2" type="ORF">CU098_006049</name>
</gene>
<feature type="domain" description="RBP-J/Cbf11/Cbf12 DNA binding" evidence="1">
    <location>
        <begin position="209"/>
        <end position="305"/>
    </location>
</feature>
<dbReference type="GO" id="GO:0005634">
    <property type="term" value="C:nucleus"/>
    <property type="evidence" value="ECO:0007669"/>
    <property type="project" value="InterPro"/>
</dbReference>
<dbReference type="EMBL" id="PJQM01006663">
    <property type="protein sequence ID" value="RCH79305.1"/>
    <property type="molecule type" value="Genomic_DNA"/>
</dbReference>
<feature type="non-terminal residue" evidence="2">
    <location>
        <position position="307"/>
    </location>
</feature>
<comment type="caution">
    <text evidence="2">The sequence shown here is derived from an EMBL/GenBank/DDBJ whole genome shotgun (WGS) entry which is preliminary data.</text>
</comment>
<accession>A0A367INQ3</accession>
<dbReference type="SUPFAM" id="SSF49417">
    <property type="entry name" value="p53-like transcription factors"/>
    <property type="match status" value="1"/>
</dbReference>
<dbReference type="InterPro" id="IPR037095">
    <property type="entry name" value="RBP-J/Cbf11_DNA-bd_sf"/>
</dbReference>
<reference evidence="2 3" key="1">
    <citation type="journal article" date="2018" name="G3 (Bethesda)">
        <title>Phylogenetic and Phylogenomic Definition of Rhizopus Species.</title>
        <authorList>
            <person name="Gryganskyi A.P."/>
            <person name="Golan J."/>
            <person name="Dolatabadi S."/>
            <person name="Mondo S."/>
            <person name="Robb S."/>
            <person name="Idnurm A."/>
            <person name="Muszewska A."/>
            <person name="Steczkiewicz K."/>
            <person name="Masonjones S."/>
            <person name="Liao H.L."/>
            <person name="Gajdeczka M.T."/>
            <person name="Anike F."/>
            <person name="Vuek A."/>
            <person name="Anishchenko I.M."/>
            <person name="Voigt K."/>
            <person name="de Hoog G.S."/>
            <person name="Smith M.E."/>
            <person name="Heitman J."/>
            <person name="Vilgalys R."/>
            <person name="Stajich J.E."/>
        </authorList>
    </citation>
    <scope>NUCLEOTIDE SEQUENCE [LARGE SCALE GENOMIC DNA]</scope>
    <source>
        <strain evidence="2 3">LSU 92-RS-03</strain>
    </source>
</reference>
<protein>
    <recommendedName>
        <fullName evidence="1">RBP-J/Cbf11/Cbf12 DNA binding domain-containing protein</fullName>
    </recommendedName>
</protein>
<proteinExistence type="predicted"/>
<dbReference type="GO" id="GO:0001228">
    <property type="term" value="F:DNA-binding transcription activator activity, RNA polymerase II-specific"/>
    <property type="evidence" value="ECO:0007669"/>
    <property type="project" value="InterPro"/>
</dbReference>
<dbReference type="InterPro" id="IPR008967">
    <property type="entry name" value="p53-like_TF_DNA-bd_sf"/>
</dbReference>
<dbReference type="Pfam" id="PF09271">
    <property type="entry name" value="LAG1-DNAbind"/>
    <property type="match status" value="1"/>
</dbReference>
<keyword evidence="3" id="KW-1185">Reference proteome</keyword>
<evidence type="ECO:0000313" key="2">
    <source>
        <dbReference type="EMBL" id="RCH79305.1"/>
    </source>
</evidence>
<dbReference type="STRING" id="4846.A0A367INQ3"/>
<dbReference type="InterPro" id="IPR040159">
    <property type="entry name" value="CLS_fam"/>
</dbReference>
<name>A0A367INQ3_RHIST</name>
<evidence type="ECO:0000259" key="1">
    <source>
        <dbReference type="SMART" id="SM01267"/>
    </source>
</evidence>
<dbReference type="InterPro" id="IPR015351">
    <property type="entry name" value="RBP-J/Cbf11/Cbf12_DNA-bd"/>
</dbReference>
<dbReference type="SMART" id="SM01267">
    <property type="entry name" value="LAG1_DNAbind"/>
    <property type="match status" value="1"/>
</dbReference>
<dbReference type="Gene3D" id="2.60.40.1450">
    <property type="entry name" value="LAG1, DNA binding domain"/>
    <property type="match status" value="1"/>
</dbReference>